<dbReference type="PANTHER" id="PTHR43634">
    <property type="entry name" value="OW CONDUCTANCE MECHANOSENSITIVE CHANNEL"/>
    <property type="match status" value="1"/>
</dbReference>
<dbReference type="InterPro" id="IPR045042">
    <property type="entry name" value="YnaI-like"/>
</dbReference>
<dbReference type="SUPFAM" id="SSF82689">
    <property type="entry name" value="Mechanosensitive channel protein MscS (YggB), C-terminal domain"/>
    <property type="match status" value="1"/>
</dbReference>
<dbReference type="Gene3D" id="1.10.287.1260">
    <property type="match status" value="1"/>
</dbReference>
<organism evidence="10 11">
    <name type="scientific">Algoriphagus machipongonensis</name>
    <dbReference type="NCBI Taxonomy" id="388413"/>
    <lineage>
        <taxon>Bacteria</taxon>
        <taxon>Pseudomonadati</taxon>
        <taxon>Bacteroidota</taxon>
        <taxon>Cytophagia</taxon>
        <taxon>Cytophagales</taxon>
        <taxon>Cyclobacteriaceae</taxon>
        <taxon>Algoriphagus</taxon>
    </lineage>
</organism>
<feature type="domain" description="Mechanosensitive ion channel MscS" evidence="8">
    <location>
        <begin position="359"/>
        <end position="424"/>
    </location>
</feature>
<dbReference type="InterPro" id="IPR006685">
    <property type="entry name" value="MscS_channel_2nd"/>
</dbReference>
<dbReference type="Pfam" id="PF21082">
    <property type="entry name" value="MS_channel_3rd"/>
    <property type="match status" value="1"/>
</dbReference>
<dbReference type="Proteomes" id="UP000003919">
    <property type="component" value="Unassembled WGS sequence"/>
</dbReference>
<dbReference type="GO" id="GO:0005886">
    <property type="term" value="C:plasma membrane"/>
    <property type="evidence" value="ECO:0007669"/>
    <property type="project" value="UniProtKB-SubCell"/>
</dbReference>
<comment type="caution">
    <text evidence="10">The sequence shown here is derived from an EMBL/GenBank/DDBJ whole genome shotgun (WGS) entry which is preliminary data.</text>
</comment>
<dbReference type="AlphaFoldDB" id="A3HXB5"/>
<feature type="transmembrane region" description="Helical" evidence="7">
    <location>
        <begin position="234"/>
        <end position="258"/>
    </location>
</feature>
<dbReference type="GO" id="GO:0008381">
    <property type="term" value="F:mechanosensitive monoatomic ion channel activity"/>
    <property type="evidence" value="ECO:0007669"/>
    <property type="project" value="UniProtKB-ARBA"/>
</dbReference>
<feature type="transmembrane region" description="Helical" evidence="7">
    <location>
        <begin position="337"/>
        <end position="357"/>
    </location>
</feature>
<evidence type="ECO:0000256" key="2">
    <source>
        <dbReference type="ARBA" id="ARBA00008017"/>
    </source>
</evidence>
<dbReference type="eggNOG" id="COG0668">
    <property type="taxonomic scope" value="Bacteria"/>
</dbReference>
<dbReference type="Pfam" id="PF00924">
    <property type="entry name" value="MS_channel_2nd"/>
    <property type="match status" value="1"/>
</dbReference>
<name>A3HXB5_9BACT</name>
<evidence type="ECO:0000256" key="1">
    <source>
        <dbReference type="ARBA" id="ARBA00004651"/>
    </source>
</evidence>
<dbReference type="InterPro" id="IPR011014">
    <property type="entry name" value="MscS_channel_TM-2"/>
</dbReference>
<evidence type="ECO:0000259" key="9">
    <source>
        <dbReference type="Pfam" id="PF21082"/>
    </source>
</evidence>
<keyword evidence="6 7" id="KW-0472">Membrane</keyword>
<keyword evidence="5 7" id="KW-1133">Transmembrane helix</keyword>
<accession>A3HXB5</accession>
<evidence type="ECO:0000313" key="10">
    <source>
        <dbReference type="EMBL" id="EAZ81238.1"/>
    </source>
</evidence>
<proteinExistence type="inferred from homology"/>
<reference evidence="10 11" key="1">
    <citation type="journal article" date="2011" name="J. Bacteriol.">
        <title>Complete genome sequence of Algoriphagus sp. PR1, bacterial prey of a colony-forming choanoflagellate.</title>
        <authorList>
            <person name="Alegado R.A."/>
            <person name="Ferriera S."/>
            <person name="Nusbaum C."/>
            <person name="Young S.K."/>
            <person name="Zeng Q."/>
            <person name="Imamovic A."/>
            <person name="Fairclough S.R."/>
            <person name="King N."/>
        </authorList>
    </citation>
    <scope>NUCLEOTIDE SEQUENCE [LARGE SCALE GENOMIC DNA]</scope>
    <source>
        <strain evidence="10 11">PR1</strain>
    </source>
</reference>
<dbReference type="InterPro" id="IPR011066">
    <property type="entry name" value="MscS_channel_C_sf"/>
</dbReference>
<dbReference type="InterPro" id="IPR010920">
    <property type="entry name" value="LSM_dom_sf"/>
</dbReference>
<dbReference type="EMBL" id="AAXU02000001">
    <property type="protein sequence ID" value="EAZ81238.1"/>
    <property type="molecule type" value="Genomic_DNA"/>
</dbReference>
<evidence type="ECO:0000256" key="3">
    <source>
        <dbReference type="ARBA" id="ARBA00022475"/>
    </source>
</evidence>
<keyword evidence="3" id="KW-1003">Cell membrane</keyword>
<evidence type="ECO:0000256" key="6">
    <source>
        <dbReference type="ARBA" id="ARBA00023136"/>
    </source>
</evidence>
<feature type="domain" description="Mechanosensitive ion channel MscS C-terminal" evidence="9">
    <location>
        <begin position="437"/>
        <end position="513"/>
    </location>
</feature>
<dbReference type="STRING" id="388413.ALPR1_19418"/>
<feature type="transmembrane region" description="Helical" evidence="7">
    <location>
        <begin position="264"/>
        <end position="285"/>
    </location>
</feature>
<dbReference type="InterPro" id="IPR023408">
    <property type="entry name" value="MscS_beta-dom_sf"/>
</dbReference>
<dbReference type="Gene3D" id="2.30.30.60">
    <property type="match status" value="1"/>
</dbReference>
<evidence type="ECO:0000256" key="7">
    <source>
        <dbReference type="SAM" id="Phobius"/>
    </source>
</evidence>
<comment type="subcellular location">
    <subcellularLocation>
        <location evidence="1">Cell membrane</location>
        <topology evidence="1">Multi-pass membrane protein</topology>
    </subcellularLocation>
</comment>
<dbReference type="SUPFAM" id="SSF50182">
    <property type="entry name" value="Sm-like ribonucleoproteins"/>
    <property type="match status" value="1"/>
</dbReference>
<evidence type="ECO:0000259" key="8">
    <source>
        <dbReference type="Pfam" id="PF00924"/>
    </source>
</evidence>
<dbReference type="HOGENOM" id="CLU_015233_1_1_10"/>
<sequence>MANLRKIQKHLMAAKKSFLLFTLFWLVSSFSFGQLLTEEEEYSEITNEVNLTSPYHTTLTFFYNLEESHFKPEEAAKTLNLKGVSNANGAKLSSKLKQIFEGKGVIIRTNEIPNEQDFRDTTSNSNQIFYFDKKKLPGVFLEKIGADWKFSSFTVGQINSIHKETYPYGTAKLLDLLPKIGNQEYLGLHLWQLVGFLILIFIVFMSHQLFTFLVDKGLLYILKRSGYGYIGENYLLPVARITSFYLIVLLLALFLPVLQLPTEIWAWIIVIINTLKPFLITVIFYKIVDIITAYFSSLAERTESTLDDQLVPLVRKTLKAFVVVIGTLFILKEGLDLDIIPFLTGLSIGGVAVALAAQDTIKNFFGSIMIFLDRPFQVGDWITSGDLDGTVEEVGFRSTRVRTFRNSVMYIPNGKVADATIDNHGLRYYRRFYSTLTITYDTPPDLVDEFVNGLREIVLSHPKTRKDVFHVYFNNLSSYSLDIMFYIFFEVPTWPEELKCRHEILIQIMKLADSLEVRFAFPTQTVHMETFPEKKSLSPEYDPDMKIYQAKLSEYLKTELKKKD</sequence>
<evidence type="ECO:0000256" key="5">
    <source>
        <dbReference type="ARBA" id="ARBA00022989"/>
    </source>
</evidence>
<dbReference type="Gene3D" id="3.30.70.100">
    <property type="match status" value="1"/>
</dbReference>
<keyword evidence="4 7" id="KW-0812">Transmembrane</keyword>
<protein>
    <submittedName>
        <fullName evidence="10">Mechanosensitive ion channel family protein</fullName>
    </submittedName>
</protein>
<gene>
    <name evidence="10" type="ORF">ALPR1_19418</name>
</gene>
<comment type="similarity">
    <text evidence="2">Belongs to the MscS (TC 1.A.23) family.</text>
</comment>
<dbReference type="PANTHER" id="PTHR43634:SF2">
    <property type="entry name" value="LOW CONDUCTANCE MECHANOSENSITIVE CHANNEL YNAI"/>
    <property type="match status" value="1"/>
</dbReference>
<evidence type="ECO:0000256" key="4">
    <source>
        <dbReference type="ARBA" id="ARBA00022692"/>
    </source>
</evidence>
<dbReference type="InterPro" id="IPR049278">
    <property type="entry name" value="MS_channel_C"/>
</dbReference>
<feature type="transmembrane region" description="Helical" evidence="7">
    <location>
        <begin position="190"/>
        <end position="214"/>
    </location>
</feature>
<evidence type="ECO:0000313" key="11">
    <source>
        <dbReference type="Proteomes" id="UP000003919"/>
    </source>
</evidence>
<keyword evidence="11" id="KW-1185">Reference proteome</keyword>
<dbReference type="SUPFAM" id="SSF82861">
    <property type="entry name" value="Mechanosensitive channel protein MscS (YggB), transmembrane region"/>
    <property type="match status" value="1"/>
</dbReference>